<dbReference type="Proteomes" id="UP000738431">
    <property type="component" value="Chromosome"/>
</dbReference>
<feature type="compositionally biased region" description="Basic residues" evidence="1">
    <location>
        <begin position="1"/>
        <end position="21"/>
    </location>
</feature>
<reference evidence="2 3" key="1">
    <citation type="submission" date="2023-12" db="EMBL/GenBank/DDBJ databases">
        <title>Description of an unclassified Opitutus bacterium of Verrucomicrobiota.</title>
        <authorList>
            <person name="Zhang D.-F."/>
        </authorList>
    </citation>
    <scope>NUCLEOTIDE SEQUENCE [LARGE SCALE GENOMIC DNA]</scope>
    <source>
        <strain evidence="2 3">WL0086</strain>
    </source>
</reference>
<sequence>MNFTTRRRSSSSRSSQNRRRASNAPVPPRHGPELLWYHHGVGHRVTMWPEVAFEKEIAPGLWRPYTPDPRSDSFCNGAVSLTKRQWNAYLEFCPSEWGQLVERFSFHRLHALAALAYTPALTEDFLENPVIALLVAAHADLRESLPEWAELNAVRERGTMFAVLEWLGFPSTRACLDHLDRLDPDLPVRDLTRVRAILWQHHEAAARPVAPASQGHALAA</sequence>
<dbReference type="EMBL" id="CP139781">
    <property type="protein sequence ID" value="WRQ88405.1"/>
    <property type="molecule type" value="Genomic_DNA"/>
</dbReference>
<proteinExistence type="predicted"/>
<evidence type="ECO:0000313" key="3">
    <source>
        <dbReference type="Proteomes" id="UP000738431"/>
    </source>
</evidence>
<evidence type="ECO:0000313" key="2">
    <source>
        <dbReference type="EMBL" id="WRQ88405.1"/>
    </source>
</evidence>
<evidence type="ECO:0000256" key="1">
    <source>
        <dbReference type="SAM" id="MobiDB-lite"/>
    </source>
</evidence>
<dbReference type="RefSeq" id="WP_221032519.1">
    <property type="nucleotide sequence ID" value="NZ_CP139781.1"/>
</dbReference>
<accession>A0ABZ1C9S7</accession>
<gene>
    <name evidence="2" type="ORF">K1X11_003250</name>
</gene>
<feature type="region of interest" description="Disordered" evidence="1">
    <location>
        <begin position="1"/>
        <end position="27"/>
    </location>
</feature>
<organism evidence="2 3">
    <name type="scientific">Actomonas aquatica</name>
    <dbReference type="NCBI Taxonomy" id="2866162"/>
    <lineage>
        <taxon>Bacteria</taxon>
        <taxon>Pseudomonadati</taxon>
        <taxon>Verrucomicrobiota</taxon>
        <taxon>Opitutia</taxon>
        <taxon>Opitutales</taxon>
        <taxon>Opitutaceae</taxon>
        <taxon>Actomonas</taxon>
    </lineage>
</organism>
<keyword evidence="3" id="KW-1185">Reference proteome</keyword>
<protein>
    <submittedName>
        <fullName evidence="2">Uncharacterized protein</fullName>
    </submittedName>
</protein>
<name>A0ABZ1C9S7_9BACT</name>